<feature type="active site" description="Nucleophile" evidence="14">
    <location>
        <position position="1155"/>
    </location>
</feature>
<proteinExistence type="inferred from homology"/>
<feature type="binding site" evidence="14">
    <location>
        <begin position="307"/>
        <end position="318"/>
    </location>
    <ligand>
        <name>ATP</name>
        <dbReference type="ChEBI" id="CHEBI:30616"/>
    </ligand>
</feature>
<dbReference type="InterPro" id="IPR036921">
    <property type="entry name" value="PurM-like_N_sf"/>
</dbReference>
<dbReference type="Pfam" id="PF02769">
    <property type="entry name" value="AIRS_C"/>
    <property type="match status" value="2"/>
</dbReference>
<name>A0A840BJG9_9RHOO</name>
<dbReference type="GO" id="GO:0004642">
    <property type="term" value="F:phosphoribosylformylglycinamidine synthase activity"/>
    <property type="evidence" value="ECO:0007669"/>
    <property type="project" value="UniProtKB-UniRule"/>
</dbReference>
<comment type="function">
    <text evidence="13 14">Phosphoribosylformylglycinamidine synthase involved in the purines biosynthetic pathway. Catalyzes the ATP-dependent conversion of formylglycinamide ribonucleotide (FGAR) and glutamine to yield formylglycinamidine ribonucleotide (FGAM) and glutamate.</text>
</comment>
<keyword evidence="21" id="KW-1185">Reference proteome</keyword>
<feature type="domain" description="Phosphoribosylformylglycinamidine synthase N-terminal" evidence="18">
    <location>
        <begin position="38"/>
        <end position="151"/>
    </location>
</feature>
<dbReference type="GO" id="GO:0005737">
    <property type="term" value="C:cytoplasm"/>
    <property type="evidence" value="ECO:0007669"/>
    <property type="project" value="UniProtKB-SubCell"/>
</dbReference>
<dbReference type="SUPFAM" id="SSF109736">
    <property type="entry name" value="FGAM synthase PurL, linker domain"/>
    <property type="match status" value="1"/>
</dbReference>
<evidence type="ECO:0000259" key="19">
    <source>
        <dbReference type="Pfam" id="PF22689"/>
    </source>
</evidence>
<dbReference type="FunFam" id="3.30.1330.10:FF:000002">
    <property type="entry name" value="Phosphoribosylformylglycinamidine synthase"/>
    <property type="match status" value="1"/>
</dbReference>
<dbReference type="Pfam" id="PF22689">
    <property type="entry name" value="FGAR-AT_PurM_N-like"/>
    <property type="match status" value="1"/>
</dbReference>
<dbReference type="InterPro" id="IPR010073">
    <property type="entry name" value="PurL_large"/>
</dbReference>
<keyword evidence="8 14" id="KW-0658">Purine biosynthesis</keyword>
<feature type="binding site" evidence="14">
    <location>
        <position position="674"/>
    </location>
    <ligand>
        <name>ATP</name>
        <dbReference type="ChEBI" id="CHEBI:30616"/>
    </ligand>
</feature>
<gene>
    <name evidence="14" type="primary">purL</name>
    <name evidence="20" type="ORF">GGR36_000015</name>
</gene>
<keyword evidence="11 14" id="KW-0315">Glutamine amidotransferase</keyword>
<keyword evidence="4 14" id="KW-0963">Cytoplasm</keyword>
<feature type="active site" evidence="14">
    <location>
        <position position="1276"/>
    </location>
</feature>
<evidence type="ECO:0000259" key="17">
    <source>
        <dbReference type="Pfam" id="PF18072"/>
    </source>
</evidence>
<dbReference type="NCBIfam" id="NF003672">
    <property type="entry name" value="PRK05297.1"/>
    <property type="match status" value="1"/>
</dbReference>
<evidence type="ECO:0000256" key="6">
    <source>
        <dbReference type="ARBA" id="ARBA00022723"/>
    </source>
</evidence>
<feature type="domain" description="FGAR-AT PurM N-terminal-like" evidence="19">
    <location>
        <begin position="644"/>
        <end position="802"/>
    </location>
</feature>
<dbReference type="CDD" id="cd01740">
    <property type="entry name" value="GATase1_FGAR_AT"/>
    <property type="match status" value="1"/>
</dbReference>
<dbReference type="SMART" id="SM01211">
    <property type="entry name" value="GATase_5"/>
    <property type="match status" value="1"/>
</dbReference>
<feature type="active site" evidence="14">
    <location>
        <position position="1278"/>
    </location>
</feature>
<evidence type="ECO:0000256" key="7">
    <source>
        <dbReference type="ARBA" id="ARBA00022741"/>
    </source>
</evidence>
<evidence type="ECO:0000256" key="8">
    <source>
        <dbReference type="ARBA" id="ARBA00022755"/>
    </source>
</evidence>
<feature type="binding site" evidence="14">
    <location>
        <position position="718"/>
    </location>
    <ligand>
        <name>Mg(2+)</name>
        <dbReference type="ChEBI" id="CHEBI:18420"/>
    </ligand>
</feature>
<feature type="region of interest" description="Disordered" evidence="15">
    <location>
        <begin position="300"/>
        <end position="328"/>
    </location>
</feature>
<evidence type="ECO:0000256" key="9">
    <source>
        <dbReference type="ARBA" id="ARBA00022840"/>
    </source>
</evidence>
<feature type="domain" description="PurM-like C-terminal" evidence="16">
    <location>
        <begin position="428"/>
        <end position="585"/>
    </location>
</feature>
<sequence>MPEILKLRGAPALSASRLERLTAQLKSALPKLKGLAAEHWYFVEIDTPLAGDEAERLADLIGAYPQGDAPAGELLLVTPRLGTISPWSSKATDIAHNCGFAKIKRIERGTAYTLEVRGGLDADARAAALPVLHDRMTESVLDNVDAAHGLFAHYAPQPLTTVDIIGGGRAALEVANGELGLALSDDEIDYLVDNFTKMGRNPTDVELMMFAQANSEHCRHKIFNASWVIDGRAEEKTLFGMIRDTHKAQPEHTVVAYSDNAAIFEGAEIQRFYPEKDGRWSYKPELTHILAKVETHNHPTAISPFPGASTGAGGEIRDEGATGRGSKPKAGLAGFTVSNLRIPGYEQPWEVNYGKPERIASALQIMIDGPLGAAAFNNEFGRPNLTGYFRAFEQEVMGEVRGYHKPIMIAGGVGSIQAEQSFKSDFAAGTLLIQLGGPGMLIGLGGGAASSMATGTNTADLDFASVQRGNPEIERRAQEVIDACWQQGENNPILAIHDVGAGGLSNAMPELADHAKLGAHFELRNIQIEEPGMSPREIWSNEAQERYVLAISPDRLADFEAICVRERCPFAVLGTTTADGRLTVSDSHFGNKPVDMDMQVLLGKPPRMTRDVAKRDIFLPPLDTTAVDLADAVGRVLRNPTVASKNFLITIGDRSVGGQTARDQMVGPWQVPVADVAVTTASFHGYLGEAMAMGERTPLACVSPTASGRMAVGESVTNLLAADVSDMKQIKLSANWMAACGHRGEDAHLFATVKAVSEFCQGAQLAIPVGKDSLSMKTVWQDEGAEKKVVAPLSLIVTAFAPVGDVRRTLTPELKTLPGVETELVLIDLGRGKHRLGGSVFAQCFNSVGEHAPDIDAETLKAFVAAMAELKRDDRVLAYHDRGDGGLLATVAEMAFAGHTGVSLELDSIAYDGHLSDVDGGEKKAGMLAGRFNDRVLAALFAEELGAVIQIRRDQRDAVLATLTAHQLGGAAHFIGQPNDRDELRIWRNAKMIFAAPRAELQRAWSEVSYQIAKIRDDATCAQEEFDSLLDASNPGLSVSLSFDAADDIAAPMIATGARPKIAILREQGVNSQAEMASAFERAGFEPFDVHMSDLFSGRYTLDQFKGLAACGGFSYGDVLGAGQGWAKSILFSDALRAQFEAFFGRNDTFALGVCNGCQMMAHLAPIIPGAECWPTFQRNRSEQFEARFVMAEIPENPSILFAGMAGSRMPIVVSHGEGRAVFDGIDAQDNARIALRYIDNAGQVATRYPANPNGSPDGIAGLTTPDGRFTIMMPHPERCRRTLQMSWAPDFLGEDSPWMRMFRNARVWLG</sequence>
<evidence type="ECO:0000256" key="14">
    <source>
        <dbReference type="HAMAP-Rule" id="MF_00419"/>
    </source>
</evidence>
<evidence type="ECO:0000256" key="11">
    <source>
        <dbReference type="ARBA" id="ARBA00022962"/>
    </source>
</evidence>
<accession>A0A840BJG9</accession>
<evidence type="ECO:0000256" key="1">
    <source>
        <dbReference type="ARBA" id="ARBA00004496"/>
    </source>
</evidence>
<dbReference type="EC" id="6.3.5.3" evidence="14"/>
<dbReference type="FunFam" id="3.90.650.10:FF:000024">
    <property type="entry name" value="Phosphoribosylformylglycinamidine synthase"/>
    <property type="match status" value="1"/>
</dbReference>
<reference evidence="20 21" key="1">
    <citation type="submission" date="2020-08" db="EMBL/GenBank/DDBJ databases">
        <title>Genomic Encyclopedia of Type Strains, Phase IV (KMG-IV): sequencing the most valuable type-strain genomes for metagenomic binning, comparative biology and taxonomic classification.</title>
        <authorList>
            <person name="Goeker M."/>
        </authorList>
    </citation>
    <scope>NUCLEOTIDE SEQUENCE [LARGE SCALE GENOMIC DNA]</scope>
    <source>
        <strain evidence="20 21">DSM 106739</strain>
    </source>
</reference>
<evidence type="ECO:0000256" key="13">
    <source>
        <dbReference type="ARBA" id="ARBA00057317"/>
    </source>
</evidence>
<evidence type="ECO:0000313" key="20">
    <source>
        <dbReference type="EMBL" id="MBB4010707.1"/>
    </source>
</evidence>
<dbReference type="InterPro" id="IPR055181">
    <property type="entry name" value="FGAR-AT_PurM_N-like"/>
</dbReference>
<evidence type="ECO:0000256" key="2">
    <source>
        <dbReference type="ARBA" id="ARBA00004920"/>
    </source>
</evidence>
<comment type="subcellular location">
    <subcellularLocation>
        <location evidence="1 14">Cytoplasm</location>
    </subcellularLocation>
</comment>
<dbReference type="PANTHER" id="PTHR10099:SF1">
    <property type="entry name" value="PHOSPHORIBOSYLFORMYLGLYCINAMIDINE SYNTHASE"/>
    <property type="match status" value="1"/>
</dbReference>
<dbReference type="FunFam" id="1.10.8.750:FF:000002">
    <property type="entry name" value="Phosphoribosylformylglycinamidine synthase"/>
    <property type="match status" value="1"/>
</dbReference>
<dbReference type="Gene3D" id="3.40.50.880">
    <property type="match status" value="1"/>
</dbReference>
<feature type="binding site" evidence="14">
    <location>
        <position position="881"/>
    </location>
    <ligand>
        <name>Mg(2+)</name>
        <dbReference type="ChEBI" id="CHEBI:18420"/>
    </ligand>
</feature>
<organism evidence="20 21">
    <name type="scientific">Niveibacterium umoris</name>
    <dbReference type="NCBI Taxonomy" id="1193620"/>
    <lineage>
        <taxon>Bacteria</taxon>
        <taxon>Pseudomonadati</taxon>
        <taxon>Pseudomonadota</taxon>
        <taxon>Betaproteobacteria</taxon>
        <taxon>Rhodocyclales</taxon>
        <taxon>Rhodocyclaceae</taxon>
        <taxon>Niveibacterium</taxon>
    </lineage>
</organism>
<keyword evidence="7 14" id="KW-0547">Nucleotide-binding</keyword>
<evidence type="ECO:0000256" key="10">
    <source>
        <dbReference type="ARBA" id="ARBA00022842"/>
    </source>
</evidence>
<keyword evidence="9 14" id="KW-0067">ATP-binding</keyword>
<dbReference type="CDD" id="cd02204">
    <property type="entry name" value="PurL_repeat2"/>
    <property type="match status" value="1"/>
</dbReference>
<dbReference type="FunFam" id="3.40.50.880:FF:000008">
    <property type="entry name" value="Phosphoribosylformylglycinamidine synthase"/>
    <property type="match status" value="1"/>
</dbReference>
<evidence type="ECO:0000256" key="4">
    <source>
        <dbReference type="ARBA" id="ARBA00022490"/>
    </source>
</evidence>
<dbReference type="Pfam" id="PF18072">
    <property type="entry name" value="FGAR-AT_linker"/>
    <property type="match status" value="1"/>
</dbReference>
<keyword evidence="10 14" id="KW-0460">Magnesium</keyword>
<comment type="caution">
    <text evidence="20">The sequence shown here is derived from an EMBL/GenBank/DDBJ whole genome shotgun (WGS) entry which is preliminary data.</text>
</comment>
<dbReference type="SUPFAM" id="SSF55326">
    <property type="entry name" value="PurM N-terminal domain-like"/>
    <property type="match status" value="2"/>
</dbReference>
<feature type="binding site" evidence="14">
    <location>
        <begin position="386"/>
        <end position="388"/>
    </location>
    <ligand>
        <name>ATP</name>
        <dbReference type="ChEBI" id="CHEBI:30616"/>
    </ligand>
</feature>
<dbReference type="GO" id="GO:0006189">
    <property type="term" value="P:'de novo' IMP biosynthetic process"/>
    <property type="evidence" value="ECO:0007669"/>
    <property type="project" value="UniProtKB-UniRule"/>
</dbReference>
<dbReference type="SUPFAM" id="SSF52317">
    <property type="entry name" value="Class I glutamine amidotransferase-like"/>
    <property type="match status" value="1"/>
</dbReference>
<evidence type="ECO:0000259" key="16">
    <source>
        <dbReference type="Pfam" id="PF02769"/>
    </source>
</evidence>
<dbReference type="CDD" id="cd02203">
    <property type="entry name" value="PurL_repeat1"/>
    <property type="match status" value="1"/>
</dbReference>
<dbReference type="InterPro" id="IPR040707">
    <property type="entry name" value="FGAR-AT_N"/>
</dbReference>
<dbReference type="PANTHER" id="PTHR10099">
    <property type="entry name" value="PHOSPHORIBOSYLFORMYLGLYCINAMIDINE SYNTHASE"/>
    <property type="match status" value="1"/>
</dbReference>
<evidence type="ECO:0000256" key="15">
    <source>
        <dbReference type="SAM" id="MobiDB-lite"/>
    </source>
</evidence>
<dbReference type="Proteomes" id="UP000561045">
    <property type="component" value="Unassembled WGS sequence"/>
</dbReference>
<dbReference type="GO" id="GO:0005524">
    <property type="term" value="F:ATP binding"/>
    <property type="evidence" value="ECO:0007669"/>
    <property type="project" value="UniProtKB-UniRule"/>
</dbReference>
<comment type="subunit">
    <text evidence="14">Monomer.</text>
</comment>
<dbReference type="InterPro" id="IPR029062">
    <property type="entry name" value="Class_I_gatase-like"/>
</dbReference>
<feature type="domain" description="Phosphoribosylformylglycinamidine synthase linker" evidence="17">
    <location>
        <begin position="172"/>
        <end position="221"/>
    </location>
</feature>
<dbReference type="InterPro" id="IPR036676">
    <property type="entry name" value="PurM-like_C_sf"/>
</dbReference>
<dbReference type="PROSITE" id="PS51273">
    <property type="entry name" value="GATASE_TYPE_1"/>
    <property type="match status" value="1"/>
</dbReference>
<feature type="binding site" evidence="14">
    <location>
        <position position="675"/>
    </location>
    <ligand>
        <name>Mg(2+)</name>
        <dbReference type="ChEBI" id="CHEBI:18420"/>
    </ligand>
</feature>
<feature type="binding site" evidence="14">
    <location>
        <position position="714"/>
    </location>
    <ligand>
        <name>Mg(2+)</name>
        <dbReference type="ChEBI" id="CHEBI:18420"/>
    </ligand>
</feature>
<dbReference type="HAMAP" id="MF_00419">
    <property type="entry name" value="PurL_1"/>
    <property type="match status" value="1"/>
</dbReference>
<protein>
    <recommendedName>
        <fullName evidence="14">Phosphoribosylformylglycinamidine synthase</fullName>
        <shortName evidence="14">FGAM synthase</shortName>
        <shortName evidence="14">FGAMS</shortName>
        <ecNumber evidence="14">6.3.5.3</ecNumber>
    </recommendedName>
    <alternativeName>
        <fullName evidence="14">Formylglycinamide ribonucleotide amidotransferase</fullName>
        <shortName evidence="14">FGAR amidotransferase</shortName>
        <shortName evidence="14">FGAR-AT</shortName>
    </alternativeName>
</protein>
<dbReference type="SUPFAM" id="SSF82697">
    <property type="entry name" value="PurS-like"/>
    <property type="match status" value="1"/>
</dbReference>
<evidence type="ECO:0000256" key="12">
    <source>
        <dbReference type="ARBA" id="ARBA00052585"/>
    </source>
</evidence>
<evidence type="ECO:0000313" key="21">
    <source>
        <dbReference type="Proteomes" id="UP000561045"/>
    </source>
</evidence>
<dbReference type="InterPro" id="IPR010918">
    <property type="entry name" value="PurM-like_C_dom"/>
</dbReference>
<dbReference type="InterPro" id="IPR036604">
    <property type="entry name" value="PurS-like_sf"/>
</dbReference>
<dbReference type="Gene3D" id="1.10.8.750">
    <property type="entry name" value="Phosphoribosylformylglycinamidine synthase, linker domain"/>
    <property type="match status" value="1"/>
</dbReference>
<dbReference type="FunFam" id="3.30.1330.10:FF:000005">
    <property type="entry name" value="Phosphoribosylformylglycinamidine synthase"/>
    <property type="match status" value="1"/>
</dbReference>
<dbReference type="Gene3D" id="3.90.650.10">
    <property type="entry name" value="PurM-like C-terminal domain"/>
    <property type="match status" value="2"/>
</dbReference>
<feature type="domain" description="PurM-like C-terminal" evidence="16">
    <location>
        <begin position="831"/>
        <end position="986"/>
    </location>
</feature>
<dbReference type="RefSeq" id="WP_183630573.1">
    <property type="nucleotide sequence ID" value="NZ_BAABLE010000011.1"/>
</dbReference>
<keyword evidence="5 14" id="KW-0436">Ligase</keyword>
<comment type="caution">
    <text evidence="14">Lacks conserved residue(s) required for the propagation of feature annotation.</text>
</comment>
<comment type="catalytic activity">
    <reaction evidence="12 14">
        <text>N(2)-formyl-N(1)-(5-phospho-beta-D-ribosyl)glycinamide + L-glutamine + ATP + H2O = 2-formamido-N(1)-(5-O-phospho-beta-D-ribosyl)acetamidine + L-glutamate + ADP + phosphate + H(+)</text>
        <dbReference type="Rhea" id="RHEA:17129"/>
        <dbReference type="ChEBI" id="CHEBI:15377"/>
        <dbReference type="ChEBI" id="CHEBI:15378"/>
        <dbReference type="ChEBI" id="CHEBI:29985"/>
        <dbReference type="ChEBI" id="CHEBI:30616"/>
        <dbReference type="ChEBI" id="CHEBI:43474"/>
        <dbReference type="ChEBI" id="CHEBI:58359"/>
        <dbReference type="ChEBI" id="CHEBI:147286"/>
        <dbReference type="ChEBI" id="CHEBI:147287"/>
        <dbReference type="ChEBI" id="CHEBI:456216"/>
        <dbReference type="EC" id="6.3.5.3"/>
    </reaction>
</comment>
<keyword evidence="6 14" id="KW-0479">Metal-binding</keyword>
<comment type="pathway">
    <text evidence="2 14">Purine metabolism; IMP biosynthesis via de novo pathway; 5-amino-1-(5-phospho-D-ribosyl)imidazole from N(2)-formyl-N(1)-(5-phospho-D-ribosyl)glycinamide: step 1/2.</text>
</comment>
<dbReference type="Gene3D" id="3.30.1330.10">
    <property type="entry name" value="PurM-like, N-terminal domain"/>
    <property type="match status" value="2"/>
</dbReference>
<dbReference type="EMBL" id="JACIET010000001">
    <property type="protein sequence ID" value="MBB4010707.1"/>
    <property type="molecule type" value="Genomic_DNA"/>
</dbReference>
<evidence type="ECO:0000256" key="3">
    <source>
        <dbReference type="ARBA" id="ARBA00008608"/>
    </source>
</evidence>
<dbReference type="NCBIfam" id="TIGR01735">
    <property type="entry name" value="FGAM_synt"/>
    <property type="match status" value="1"/>
</dbReference>
<dbReference type="GO" id="GO:0046872">
    <property type="term" value="F:metal ion binding"/>
    <property type="evidence" value="ECO:0007669"/>
    <property type="project" value="UniProtKB-KW"/>
</dbReference>
<dbReference type="Pfam" id="PF13507">
    <property type="entry name" value="GATase_5"/>
    <property type="match status" value="1"/>
</dbReference>
<dbReference type="Pfam" id="PF18076">
    <property type="entry name" value="FGAR-AT_N"/>
    <property type="match status" value="1"/>
</dbReference>
<dbReference type="UniPathway" id="UPA00074">
    <property type="reaction ID" value="UER00128"/>
</dbReference>
<comment type="similarity">
    <text evidence="3 14">In the N-terminal section; belongs to the FGAMS family.</text>
</comment>
<evidence type="ECO:0000259" key="18">
    <source>
        <dbReference type="Pfam" id="PF18076"/>
    </source>
</evidence>
<dbReference type="InterPro" id="IPR041609">
    <property type="entry name" value="PurL_linker"/>
</dbReference>
<evidence type="ECO:0000256" key="5">
    <source>
        <dbReference type="ARBA" id="ARBA00022598"/>
    </source>
</evidence>
<dbReference type="SUPFAM" id="SSF56042">
    <property type="entry name" value="PurM C-terminal domain-like"/>
    <property type="match status" value="2"/>
</dbReference>